<dbReference type="EMBL" id="MN739513">
    <property type="protein sequence ID" value="QHT09608.1"/>
    <property type="molecule type" value="Genomic_DNA"/>
</dbReference>
<accession>A0A6C0CYL0</accession>
<dbReference type="SUPFAM" id="SSF52540">
    <property type="entry name" value="P-loop containing nucleoside triphosphate hydrolases"/>
    <property type="match status" value="1"/>
</dbReference>
<sequence length="260" mass="30452">MSNSPEIVKIKELNLEIIPPCTKRMNDPEYGGSKIVVIGKPGTGKSTLITSLLYSKKHIFPVGVAMSGSEDSTGFYRRIFPSTFVYNEYNEEKVKDLIKRQKIAKQHLPNPWCVLLLDDCTDDPKLFNKPLQQGLFKRGRHFKLWYILSLQYSMDVKPVIRTNVDGVFILREPILKNRKSLWENYCSIIPDFTLFCTILDQISDDYTALYVDNQSKTNNWQDCVFWYKAKIVPENFKFGAPEYWQYHNDRYNPEYVDPFM</sequence>
<dbReference type="AlphaFoldDB" id="A0A6C0CYL0"/>
<protein>
    <submittedName>
        <fullName evidence="1">Uncharacterized protein</fullName>
    </submittedName>
</protein>
<organism evidence="1">
    <name type="scientific">viral metagenome</name>
    <dbReference type="NCBI Taxonomy" id="1070528"/>
    <lineage>
        <taxon>unclassified sequences</taxon>
        <taxon>metagenomes</taxon>
        <taxon>organismal metagenomes</taxon>
    </lineage>
</organism>
<evidence type="ECO:0000313" key="1">
    <source>
        <dbReference type="EMBL" id="QHT09608.1"/>
    </source>
</evidence>
<name>A0A6C0CYL0_9ZZZZ</name>
<dbReference type="Gene3D" id="3.40.50.300">
    <property type="entry name" value="P-loop containing nucleotide triphosphate hydrolases"/>
    <property type="match status" value="1"/>
</dbReference>
<proteinExistence type="predicted"/>
<reference evidence="1" key="1">
    <citation type="journal article" date="2020" name="Nature">
        <title>Giant virus diversity and host interactions through global metagenomics.</title>
        <authorList>
            <person name="Schulz F."/>
            <person name="Roux S."/>
            <person name="Paez-Espino D."/>
            <person name="Jungbluth S."/>
            <person name="Walsh D.A."/>
            <person name="Denef V.J."/>
            <person name="McMahon K.D."/>
            <person name="Konstantinidis K.T."/>
            <person name="Eloe-Fadrosh E.A."/>
            <person name="Kyrpides N.C."/>
            <person name="Woyke T."/>
        </authorList>
    </citation>
    <scope>NUCLEOTIDE SEQUENCE</scope>
    <source>
        <strain evidence="1">GVMAG-M-3300023174-102</strain>
    </source>
</reference>
<dbReference type="InterPro" id="IPR027417">
    <property type="entry name" value="P-loop_NTPase"/>
</dbReference>